<dbReference type="Pfam" id="PF00398">
    <property type="entry name" value="RrnaAD"/>
    <property type="match status" value="1"/>
</dbReference>
<dbReference type="NCBIfam" id="TIGR00755">
    <property type="entry name" value="ksgA"/>
    <property type="match status" value="1"/>
</dbReference>
<feature type="region of interest" description="Disordered" evidence="9">
    <location>
        <begin position="62"/>
        <end position="99"/>
    </location>
</feature>
<dbReference type="InterPro" id="IPR006085">
    <property type="entry name" value="XPG_DNA_repair_N"/>
</dbReference>
<comment type="similarity">
    <text evidence="8">Belongs to the class I-like SAM-binding methyltransferase superfamily. rRNA adenine N(6)-methyltransferase family.</text>
</comment>
<dbReference type="PROSITE" id="PS01131">
    <property type="entry name" value="RRNA_A_DIMETH"/>
    <property type="match status" value="1"/>
</dbReference>
<dbReference type="GO" id="GO:0003723">
    <property type="term" value="F:RNA binding"/>
    <property type="evidence" value="ECO:0007669"/>
    <property type="project" value="UniProtKB-UniRule"/>
</dbReference>
<dbReference type="InterPro" id="IPR050194">
    <property type="entry name" value="Glycosyltransferase_grp1"/>
</dbReference>
<keyword evidence="4 8" id="KW-0808">Transferase</keyword>
<evidence type="ECO:0000256" key="3">
    <source>
        <dbReference type="ARBA" id="ARBA00022603"/>
    </source>
</evidence>
<evidence type="ECO:0000256" key="4">
    <source>
        <dbReference type="ARBA" id="ARBA00022679"/>
    </source>
</evidence>
<dbReference type="SMART" id="SM00650">
    <property type="entry name" value="rADc"/>
    <property type="match status" value="1"/>
</dbReference>
<accession>A0A4D9CR67</accession>
<dbReference type="SMART" id="SM00485">
    <property type="entry name" value="XPGN"/>
    <property type="match status" value="1"/>
</dbReference>
<dbReference type="GO" id="GO:0004518">
    <property type="term" value="F:nuclease activity"/>
    <property type="evidence" value="ECO:0007669"/>
    <property type="project" value="InterPro"/>
</dbReference>
<feature type="binding site" evidence="8">
    <location>
        <position position="157"/>
    </location>
    <ligand>
        <name>S-adenosyl-L-methionine</name>
        <dbReference type="ChEBI" id="CHEBI:59789"/>
    </ligand>
</feature>
<feature type="compositionally biased region" description="Polar residues" evidence="9">
    <location>
        <begin position="69"/>
        <end position="78"/>
    </location>
</feature>
<evidence type="ECO:0000259" key="11">
    <source>
        <dbReference type="SMART" id="SM00485"/>
    </source>
</evidence>
<dbReference type="InterPro" id="IPR011530">
    <property type="entry name" value="rRNA_adenine_dimethylase"/>
</dbReference>
<keyword evidence="7" id="KW-0496">Mitochondrion</keyword>
<dbReference type="InterPro" id="IPR028098">
    <property type="entry name" value="Glyco_trans_4-like_N"/>
</dbReference>
<dbReference type="InterPro" id="IPR029063">
    <property type="entry name" value="SAM-dependent_MTases_sf"/>
</dbReference>
<dbReference type="Gene3D" id="3.40.50.1010">
    <property type="entry name" value="5'-nuclease"/>
    <property type="match status" value="1"/>
</dbReference>
<evidence type="ECO:0000256" key="8">
    <source>
        <dbReference type="PROSITE-ProRule" id="PRU01026"/>
    </source>
</evidence>
<feature type="binding site" evidence="8">
    <location>
        <position position="179"/>
    </location>
    <ligand>
        <name>S-adenosyl-L-methionine</name>
        <dbReference type="ChEBI" id="CHEBI:59789"/>
    </ligand>
</feature>
<evidence type="ECO:0000313" key="14">
    <source>
        <dbReference type="Proteomes" id="UP000355283"/>
    </source>
</evidence>
<feature type="domain" description="XPG-I" evidence="10">
    <location>
        <begin position="1067"/>
        <end position="1136"/>
    </location>
</feature>
<dbReference type="InterPro" id="IPR020596">
    <property type="entry name" value="rRNA_Ade_Mease_Trfase_CS"/>
</dbReference>
<dbReference type="InterPro" id="IPR029060">
    <property type="entry name" value="PIN-like_dom_sf"/>
</dbReference>
<sequence length="1752" mass="193347">MSAILAAAATIWTQKAVGAAYSAKWNNINRPRIMRECFLLPKCIACGDPRCSPPGLTRFTGLKRDGANGSPSPTTASASGLAPPMDPTRPPTLPSQEFRPKQSLGQNFLSDQNYVLKIVQSLVDKSPEGRRVVELGPGPGALTRVLHRRYPDMLAVEIDPRAVALLNEALPSLKVVQSDVLQVDWTALAELRGGPLSVIGNLPYHITSQILFCLLDNHRTVRQAVVTMQLEVAQRIVAPTRCKDYGILSVLFQLYTRPRINFKLPPTVFYPQPKVTSALVTLDFLQPAHGQPLFDVEPGALKQVLNLSFQQRRKMLRQSLKGLLSSRGLTLDEEWATKRPEELEPAQFVELTRLLFGSATEKHRKGSEDNIESEERHLKQEQTRVWRRARHGGFDETDEGDENAHATISLMVANSGWRCRSKLGFAFSLTSTIVLISTVLLLCGQPCFGFGALLRHSPGLFKSNTLLGTRRLAPMQSTLSDDEIAVVTQAESAVNAMFKRPLRVGLLVEPTPFTHVSGYANRFKEMLKHLHRTGDRVEICTTDDVPSAPPKFLDYRINYTPGFRFPLYDHISLSLDVKLVAYQLLKVFRPHIIHVSTPGFLCFAAAIYARILRIPLLFSYHTHLPIYARDYMGFVPGIVSLTRFVIRVVHNWADLTLVTSPQLKDELESFGVKRVAVWKKGIDTDRFHPRFRDADMRTRLTDGHPEAHLLIYVGRLGAEKKLKTLRGVLKRIPGARLALVGGGPAEGDLREYFKGTNTVFTGLLHGEELSKAFASADVFLMPSDSETLGFVVLESMASGVPVVGARAGGLPNVIEHGKTGFLVPVGDERAFTARVQQLLGDRGLMRDMKSAGREEAESLDWASAMDHLRNIHYKRAVMIHRRRTLSAFLAWAGTLKERTVHNLKQSMEDQGVGFAANVLLSDRGHWHAPGGRNSLLLKGMGISGLWSFLRDQGHVRSLDGVELARHVENKVLAVDASLWLMQSRKESTYLHDKKHIKVVFERVIHYLRLGALPVLVFEGYTPPAKQTTMERRRKTMWKGMSSPSQPYVPRCNHSLMQLGEDVKKLLEAMGLPYEQAGGEGEALCAVMYCQGLVDSVVSSDGDALLYGARRLYKDLRLHAKLLPDNHYGEWVALENDHGVSISGQDLMAVCLLAGCDFLSEGLRQVGCKGAWGVVRALKARRARILLQGEGSTANVALTSTSLVDLLRSCLWEAVDEPMTAPAAGACVTCRSHRHVETGKEVRGTKGGQKCGMLHNVRGGVGEGGCKRGQTQADAVGVGGVFVGNDSPCLCMSCQRRDDRTLQLLAKRARDGQGGLQGYLRKFDEAHAAYKAASDAAVDLTRSLQSAGDEATDTDGSAPGKCPARFEWRRRPDVALLKEMLEPVYGKGGMGGRNLARKLLPLLLEWDARHIGDVLGPGPDTQEVGARELALATDQGYLFAPIRVDRVCQIGGGGWRYAMDWVALRPEAESLIVEAAEGMQRAAGGQWTSQGGGKMLPSLKEVLSEGRGSLRRSLVEAKYPYLVRAFEQRCQRVPPSRPRKDQGRNAVASAIRPEGRLEHFFSPLKAALIPPSSPSQPPGVQSSESPSKSSPRVTPTLSYTDFHLESPVSAPSPTVRLGTRSSHSCCVPRAPRKGKRPDHLDKGIERQGLGGRSARRNLDHFFKRARFENHPDPSDSSVHGAPRQIHVDISCVNEEETEDEDLLIDLTADPLPHFSEVAEFATTEEDWAVLNITGTDEDIVDVSEERRMRRVDC</sequence>
<dbReference type="EMBL" id="SDOX01000122">
    <property type="protein sequence ID" value="TFJ81692.1"/>
    <property type="molecule type" value="Genomic_DNA"/>
</dbReference>
<evidence type="ECO:0008006" key="15">
    <source>
        <dbReference type="Google" id="ProtNLM"/>
    </source>
</evidence>
<evidence type="ECO:0000256" key="1">
    <source>
        <dbReference type="ARBA" id="ARBA00022552"/>
    </source>
</evidence>
<dbReference type="PROSITE" id="PS51689">
    <property type="entry name" value="SAM_RNA_A_N6_MT"/>
    <property type="match status" value="1"/>
</dbReference>
<reference evidence="13 14" key="1">
    <citation type="submission" date="2019-01" db="EMBL/GenBank/DDBJ databases">
        <title>Nuclear Genome Assembly of the Microalgal Biofuel strain Nannochloropsis salina CCMP1776.</title>
        <authorList>
            <person name="Hovde B."/>
        </authorList>
    </citation>
    <scope>NUCLEOTIDE SEQUENCE [LARGE SCALE GENOMIC DNA]</scope>
    <source>
        <strain evidence="13 14">CCMP1776</strain>
    </source>
</reference>
<evidence type="ECO:0000256" key="6">
    <source>
        <dbReference type="ARBA" id="ARBA00022884"/>
    </source>
</evidence>
<dbReference type="Pfam" id="PF00752">
    <property type="entry name" value="XPG_N"/>
    <property type="match status" value="1"/>
</dbReference>
<proteinExistence type="inferred from homology"/>
<dbReference type="SUPFAM" id="SSF53756">
    <property type="entry name" value="UDP-Glycosyltransferase/glycogen phosphorylase"/>
    <property type="match status" value="1"/>
</dbReference>
<feature type="binding site" evidence="8">
    <location>
        <position position="201"/>
    </location>
    <ligand>
        <name>S-adenosyl-L-methionine</name>
        <dbReference type="ChEBI" id="CHEBI:59789"/>
    </ligand>
</feature>
<gene>
    <name evidence="13" type="ORF">NSK_006943</name>
</gene>
<dbReference type="OrthoDB" id="443318at2759"/>
<feature type="domain" description="XPG N-terminal" evidence="11">
    <location>
        <begin position="940"/>
        <end position="1039"/>
    </location>
</feature>
<dbReference type="GO" id="GO:0000179">
    <property type="term" value="F:rRNA (adenine-N6,N6-)-dimethyltransferase activity"/>
    <property type="evidence" value="ECO:0007669"/>
    <property type="project" value="UniProtKB-UniRule"/>
</dbReference>
<dbReference type="GO" id="GO:0016757">
    <property type="term" value="F:glycosyltransferase activity"/>
    <property type="evidence" value="ECO:0007669"/>
    <property type="project" value="TreeGrafter"/>
</dbReference>
<evidence type="ECO:0000259" key="12">
    <source>
        <dbReference type="SMART" id="SM00650"/>
    </source>
</evidence>
<dbReference type="InterPro" id="IPR001737">
    <property type="entry name" value="KsgA/Erm"/>
</dbReference>
<organism evidence="13 14">
    <name type="scientific">Nannochloropsis salina CCMP1776</name>
    <dbReference type="NCBI Taxonomy" id="1027361"/>
    <lineage>
        <taxon>Eukaryota</taxon>
        <taxon>Sar</taxon>
        <taxon>Stramenopiles</taxon>
        <taxon>Ochrophyta</taxon>
        <taxon>Eustigmatophyceae</taxon>
        <taxon>Eustigmatales</taxon>
        <taxon>Monodopsidaceae</taxon>
        <taxon>Microchloropsis</taxon>
        <taxon>Microchloropsis salina</taxon>
    </lineage>
</organism>
<dbReference type="Pfam" id="PF00867">
    <property type="entry name" value="XPG_I"/>
    <property type="match status" value="1"/>
</dbReference>
<dbReference type="Gene3D" id="1.10.8.100">
    <property type="entry name" value="Ribosomal RNA adenine dimethylase-like, domain 2"/>
    <property type="match status" value="1"/>
</dbReference>
<feature type="region of interest" description="Disordered" evidence="9">
    <location>
        <begin position="1566"/>
        <end position="1645"/>
    </location>
</feature>
<feature type="compositionally biased region" description="Pro residues" evidence="9">
    <location>
        <begin position="84"/>
        <end position="93"/>
    </location>
</feature>
<protein>
    <recommendedName>
        <fullName evidence="15">rRNA adenine N(6)-methyltransferase</fullName>
    </recommendedName>
</protein>
<feature type="domain" description="Ribosomal RNA adenine methylase transferase N-terminal" evidence="12">
    <location>
        <begin position="118"/>
        <end position="286"/>
    </location>
</feature>
<dbReference type="SUPFAM" id="SSF53335">
    <property type="entry name" value="S-adenosyl-L-methionine-dependent methyltransferases"/>
    <property type="match status" value="1"/>
</dbReference>
<evidence type="ECO:0000256" key="2">
    <source>
        <dbReference type="ARBA" id="ARBA00022553"/>
    </source>
</evidence>
<evidence type="ECO:0000256" key="9">
    <source>
        <dbReference type="SAM" id="MobiDB-lite"/>
    </source>
</evidence>
<keyword evidence="5 8" id="KW-0949">S-adenosyl-L-methionine</keyword>
<dbReference type="PANTHER" id="PTHR45947">
    <property type="entry name" value="SULFOQUINOVOSYL TRANSFERASE SQD2"/>
    <property type="match status" value="1"/>
</dbReference>
<dbReference type="Gene3D" id="3.40.50.150">
    <property type="entry name" value="Vaccinia Virus protein VP39"/>
    <property type="match status" value="1"/>
</dbReference>
<dbReference type="Pfam" id="PF13439">
    <property type="entry name" value="Glyco_transf_4"/>
    <property type="match status" value="1"/>
</dbReference>
<dbReference type="Proteomes" id="UP000355283">
    <property type="component" value="Unassembled WGS sequence"/>
</dbReference>
<dbReference type="PRINTS" id="PR00853">
    <property type="entry name" value="XPGRADSUPER"/>
</dbReference>
<dbReference type="Gene3D" id="3.40.50.2000">
    <property type="entry name" value="Glycogen Phosphorylase B"/>
    <property type="match status" value="2"/>
</dbReference>
<dbReference type="SUPFAM" id="SSF88723">
    <property type="entry name" value="PIN domain-like"/>
    <property type="match status" value="1"/>
</dbReference>
<feature type="binding site" evidence="8">
    <location>
        <position position="136"/>
    </location>
    <ligand>
        <name>S-adenosyl-L-methionine</name>
        <dbReference type="ChEBI" id="CHEBI:59789"/>
    </ligand>
</feature>
<keyword evidence="2" id="KW-0597">Phosphoprotein</keyword>
<evidence type="ECO:0000256" key="7">
    <source>
        <dbReference type="ARBA" id="ARBA00023128"/>
    </source>
</evidence>
<dbReference type="Pfam" id="PF13692">
    <property type="entry name" value="Glyco_trans_1_4"/>
    <property type="match status" value="1"/>
</dbReference>
<feature type="compositionally biased region" description="Low complexity" evidence="9">
    <location>
        <begin position="1577"/>
        <end position="1590"/>
    </location>
</feature>
<feature type="binding site" evidence="8">
    <location>
        <position position="107"/>
    </location>
    <ligand>
        <name>S-adenosyl-L-methionine</name>
        <dbReference type="ChEBI" id="CHEBI:59789"/>
    </ligand>
</feature>
<keyword evidence="6 8" id="KW-0694">RNA-binding</keyword>
<feature type="binding site" evidence="8">
    <location>
        <position position="109"/>
    </location>
    <ligand>
        <name>S-adenosyl-L-methionine</name>
        <dbReference type="ChEBI" id="CHEBI:59789"/>
    </ligand>
</feature>
<name>A0A4D9CR67_9STRA</name>
<dbReference type="InterPro" id="IPR006084">
    <property type="entry name" value="XPG/Rad2"/>
</dbReference>
<dbReference type="HAMAP" id="MF_00607">
    <property type="entry name" value="16SrRNA_methyltr_A"/>
    <property type="match status" value="1"/>
</dbReference>
<keyword evidence="1" id="KW-0698">rRNA processing</keyword>
<dbReference type="InterPro" id="IPR006086">
    <property type="entry name" value="XPG-I_dom"/>
</dbReference>
<dbReference type="InterPro" id="IPR020598">
    <property type="entry name" value="rRNA_Ade_methylase_Trfase_N"/>
</dbReference>
<keyword evidence="3 8" id="KW-0489">Methyltransferase</keyword>
<evidence type="ECO:0000259" key="10">
    <source>
        <dbReference type="SMART" id="SM00484"/>
    </source>
</evidence>
<dbReference type="SMART" id="SM00484">
    <property type="entry name" value="XPGI"/>
    <property type="match status" value="1"/>
</dbReference>
<dbReference type="InterPro" id="IPR023165">
    <property type="entry name" value="rRNA_Ade_diMease-like_C"/>
</dbReference>
<comment type="caution">
    <text evidence="13">The sequence shown here is derived from an EMBL/GenBank/DDBJ whole genome shotgun (WGS) entry which is preliminary data.</text>
</comment>
<dbReference type="CDD" id="cd02440">
    <property type="entry name" value="AdoMet_MTases"/>
    <property type="match status" value="1"/>
</dbReference>
<evidence type="ECO:0000313" key="13">
    <source>
        <dbReference type="EMBL" id="TFJ81692.1"/>
    </source>
</evidence>
<evidence type="ECO:0000256" key="5">
    <source>
        <dbReference type="ARBA" id="ARBA00022691"/>
    </source>
</evidence>
<keyword evidence="14" id="KW-1185">Reference proteome</keyword>
<dbReference type="PANTHER" id="PTHR45947:SF3">
    <property type="entry name" value="SULFOQUINOVOSYL TRANSFERASE SQD2"/>
    <property type="match status" value="1"/>
</dbReference>
<dbReference type="CDD" id="cd03814">
    <property type="entry name" value="GT4-like"/>
    <property type="match status" value="1"/>
</dbReference>